<dbReference type="SMART" id="SM00895">
    <property type="entry name" value="FCD"/>
    <property type="match status" value="1"/>
</dbReference>
<dbReference type="CDD" id="cd07377">
    <property type="entry name" value="WHTH_GntR"/>
    <property type="match status" value="1"/>
</dbReference>
<comment type="caution">
    <text evidence="5">The sequence shown here is derived from an EMBL/GenBank/DDBJ whole genome shotgun (WGS) entry which is preliminary data.</text>
</comment>
<dbReference type="PANTHER" id="PTHR43537">
    <property type="entry name" value="TRANSCRIPTIONAL REGULATOR, GNTR FAMILY"/>
    <property type="match status" value="1"/>
</dbReference>
<dbReference type="Gene3D" id="1.20.120.530">
    <property type="entry name" value="GntR ligand-binding domain-like"/>
    <property type="match status" value="1"/>
</dbReference>
<proteinExistence type="predicted"/>
<feature type="domain" description="HTH gntR-type" evidence="4">
    <location>
        <begin position="87"/>
        <end position="155"/>
    </location>
</feature>
<name>A0A7J5E0D3_NOCSI</name>
<keyword evidence="1" id="KW-0805">Transcription regulation</keyword>
<keyword evidence="3" id="KW-0804">Transcription</keyword>
<dbReference type="SUPFAM" id="SSF46785">
    <property type="entry name" value="Winged helix' DNA-binding domain"/>
    <property type="match status" value="1"/>
</dbReference>
<dbReference type="InterPro" id="IPR036390">
    <property type="entry name" value="WH_DNA-bd_sf"/>
</dbReference>
<dbReference type="Pfam" id="PF07729">
    <property type="entry name" value="FCD"/>
    <property type="match status" value="1"/>
</dbReference>
<dbReference type="GO" id="GO:0003677">
    <property type="term" value="F:DNA binding"/>
    <property type="evidence" value="ECO:0007669"/>
    <property type="project" value="UniProtKB-KW"/>
</dbReference>
<evidence type="ECO:0000313" key="5">
    <source>
        <dbReference type="EMBL" id="KAB2811364.1"/>
    </source>
</evidence>
<dbReference type="GO" id="GO:0003700">
    <property type="term" value="F:DNA-binding transcription factor activity"/>
    <property type="evidence" value="ECO:0007669"/>
    <property type="project" value="InterPro"/>
</dbReference>
<keyword evidence="2" id="KW-0238">DNA-binding</keyword>
<dbReference type="InterPro" id="IPR008920">
    <property type="entry name" value="TF_FadR/GntR_C"/>
</dbReference>
<dbReference type="Pfam" id="PF00392">
    <property type="entry name" value="GntR"/>
    <property type="match status" value="1"/>
</dbReference>
<sequence>MGADVEADADDSDLRTVRRVVRCGQGQEGSMGCQEGRGAGHVRSLRCGRWSYQRFHLRMVVLDAAERTRRRRWVMDAEWGAGDLRPRSVAGEVAILLEREIRSGRFGPGERLPSERELATRLGVSRTSVRDAMQELTLKGLTDRRPGRGTVVVEHASPLEESLLSTMGAPERSLREVTDLRRAIEAAVAERAALRATKTDLASLAACLDRAHDRLPADESLRLDEEFHLLVARATQNPLLVTLVETTAEWLLDVRRRSHLTRAGRRASIAGHRDVLDAIAAGDAAAARLAMVAHVAEISQVIRAQGH</sequence>
<organism evidence="5 6">
    <name type="scientific">Nocardioides simplex</name>
    <name type="common">Arthrobacter simplex</name>
    <dbReference type="NCBI Taxonomy" id="2045"/>
    <lineage>
        <taxon>Bacteria</taxon>
        <taxon>Bacillati</taxon>
        <taxon>Actinomycetota</taxon>
        <taxon>Actinomycetes</taxon>
        <taxon>Propionibacteriales</taxon>
        <taxon>Nocardioidaceae</taxon>
        <taxon>Pimelobacter</taxon>
    </lineage>
</organism>
<dbReference type="SMART" id="SM00345">
    <property type="entry name" value="HTH_GNTR"/>
    <property type="match status" value="1"/>
</dbReference>
<dbReference type="PANTHER" id="PTHR43537:SF5">
    <property type="entry name" value="UXU OPERON TRANSCRIPTIONAL REGULATOR"/>
    <property type="match status" value="1"/>
</dbReference>
<protein>
    <submittedName>
        <fullName evidence="5">FadR family transcriptional regulator</fullName>
    </submittedName>
</protein>
<reference evidence="5 6" key="1">
    <citation type="submission" date="2019-09" db="EMBL/GenBank/DDBJ databases">
        <title>Pimelobacter sp. isolated from Paulinella.</title>
        <authorList>
            <person name="Jeong S.E."/>
        </authorList>
    </citation>
    <scope>NUCLEOTIDE SEQUENCE [LARGE SCALE GENOMIC DNA]</scope>
    <source>
        <strain evidence="5 6">Pch-N</strain>
    </source>
</reference>
<evidence type="ECO:0000256" key="1">
    <source>
        <dbReference type="ARBA" id="ARBA00023015"/>
    </source>
</evidence>
<evidence type="ECO:0000256" key="3">
    <source>
        <dbReference type="ARBA" id="ARBA00023163"/>
    </source>
</evidence>
<dbReference type="InterPro" id="IPR036388">
    <property type="entry name" value="WH-like_DNA-bd_sf"/>
</dbReference>
<dbReference type="Proteomes" id="UP000449906">
    <property type="component" value="Unassembled WGS sequence"/>
</dbReference>
<dbReference type="InterPro" id="IPR000524">
    <property type="entry name" value="Tscrpt_reg_HTH_GntR"/>
</dbReference>
<dbReference type="AlphaFoldDB" id="A0A7J5E0D3"/>
<dbReference type="SUPFAM" id="SSF48008">
    <property type="entry name" value="GntR ligand-binding domain-like"/>
    <property type="match status" value="1"/>
</dbReference>
<accession>A0A7J5E0D3</accession>
<dbReference type="PROSITE" id="PS50949">
    <property type="entry name" value="HTH_GNTR"/>
    <property type="match status" value="1"/>
</dbReference>
<dbReference type="Gene3D" id="1.10.10.10">
    <property type="entry name" value="Winged helix-like DNA-binding domain superfamily/Winged helix DNA-binding domain"/>
    <property type="match status" value="1"/>
</dbReference>
<evidence type="ECO:0000256" key="2">
    <source>
        <dbReference type="ARBA" id="ARBA00023125"/>
    </source>
</evidence>
<dbReference type="EMBL" id="WBVM01000001">
    <property type="protein sequence ID" value="KAB2811364.1"/>
    <property type="molecule type" value="Genomic_DNA"/>
</dbReference>
<dbReference type="PRINTS" id="PR00035">
    <property type="entry name" value="HTHGNTR"/>
</dbReference>
<evidence type="ECO:0000259" key="4">
    <source>
        <dbReference type="PROSITE" id="PS50949"/>
    </source>
</evidence>
<gene>
    <name evidence="5" type="ORF">F9L07_05545</name>
</gene>
<evidence type="ECO:0000313" key="6">
    <source>
        <dbReference type="Proteomes" id="UP000449906"/>
    </source>
</evidence>
<dbReference type="InterPro" id="IPR011711">
    <property type="entry name" value="GntR_C"/>
</dbReference>